<evidence type="ECO:0000313" key="1">
    <source>
        <dbReference type="EMBL" id="EJT75028.1"/>
    </source>
</evidence>
<proteinExistence type="predicted"/>
<dbReference type="RefSeq" id="XP_009224972.1">
    <property type="nucleotide sequence ID" value="XM_009226708.1"/>
</dbReference>
<accession>J3P5S6</accession>
<dbReference type="eggNOG" id="ENOG502SEJ8">
    <property type="taxonomic scope" value="Eukaryota"/>
</dbReference>
<reference evidence="2" key="5">
    <citation type="submission" date="2018-04" db="UniProtKB">
        <authorList>
            <consortium name="EnsemblFungi"/>
        </authorList>
    </citation>
    <scope>IDENTIFICATION</scope>
    <source>
        <strain evidence="2">R3-111a-1</strain>
    </source>
</reference>
<dbReference type="PANTHER" id="PTHR42052:SF1">
    <property type="entry name" value="ABM DOMAIN-CONTAINING PROTEIN"/>
    <property type="match status" value="1"/>
</dbReference>
<dbReference type="Gene3D" id="3.30.70.100">
    <property type="match status" value="1"/>
</dbReference>
<dbReference type="VEuPathDB" id="FungiDB:GGTG_08866"/>
<dbReference type="Proteomes" id="UP000006039">
    <property type="component" value="Unassembled WGS sequence"/>
</dbReference>
<evidence type="ECO:0000313" key="3">
    <source>
        <dbReference type="Proteomes" id="UP000006039"/>
    </source>
</evidence>
<dbReference type="EnsemblFungi" id="EJT75028">
    <property type="protein sequence ID" value="EJT75028"/>
    <property type="gene ID" value="GGTG_08866"/>
</dbReference>
<dbReference type="AlphaFoldDB" id="J3P5S6"/>
<dbReference type="OrthoDB" id="3542212at2759"/>
<name>J3P5S6_GAET3</name>
<organism evidence="1">
    <name type="scientific">Gaeumannomyces tritici (strain R3-111a-1)</name>
    <name type="common">Wheat and barley take-all root rot fungus</name>
    <name type="synonym">Gaeumannomyces graminis var. tritici</name>
    <dbReference type="NCBI Taxonomy" id="644352"/>
    <lineage>
        <taxon>Eukaryota</taxon>
        <taxon>Fungi</taxon>
        <taxon>Dikarya</taxon>
        <taxon>Ascomycota</taxon>
        <taxon>Pezizomycotina</taxon>
        <taxon>Sordariomycetes</taxon>
        <taxon>Sordariomycetidae</taxon>
        <taxon>Magnaporthales</taxon>
        <taxon>Magnaporthaceae</taxon>
        <taxon>Gaeumannomyces</taxon>
    </lineage>
</organism>
<reference evidence="3" key="1">
    <citation type="submission" date="2010-07" db="EMBL/GenBank/DDBJ databases">
        <title>The genome sequence of Gaeumannomyces graminis var. tritici strain R3-111a-1.</title>
        <authorList>
            <consortium name="The Broad Institute Genome Sequencing Platform"/>
            <person name="Ma L.-J."/>
            <person name="Dead R."/>
            <person name="Young S."/>
            <person name="Zeng Q."/>
            <person name="Koehrsen M."/>
            <person name="Alvarado L."/>
            <person name="Berlin A."/>
            <person name="Chapman S.B."/>
            <person name="Chen Z."/>
            <person name="Freedman E."/>
            <person name="Gellesch M."/>
            <person name="Goldberg J."/>
            <person name="Griggs A."/>
            <person name="Gujja S."/>
            <person name="Heilman E.R."/>
            <person name="Heiman D."/>
            <person name="Hepburn T."/>
            <person name="Howarth C."/>
            <person name="Jen D."/>
            <person name="Larson L."/>
            <person name="Mehta T."/>
            <person name="Neiman D."/>
            <person name="Pearson M."/>
            <person name="Roberts A."/>
            <person name="Saif S."/>
            <person name="Shea T."/>
            <person name="Shenoy N."/>
            <person name="Sisk P."/>
            <person name="Stolte C."/>
            <person name="Sykes S."/>
            <person name="Walk T."/>
            <person name="White J."/>
            <person name="Yandava C."/>
            <person name="Haas B."/>
            <person name="Nusbaum C."/>
            <person name="Birren B."/>
        </authorList>
    </citation>
    <scope>NUCLEOTIDE SEQUENCE [LARGE SCALE GENOMIC DNA]</scope>
    <source>
        <strain evidence="3">R3-111a-1</strain>
    </source>
</reference>
<evidence type="ECO:0008006" key="4">
    <source>
        <dbReference type="Google" id="ProtNLM"/>
    </source>
</evidence>
<protein>
    <recommendedName>
        <fullName evidence="4">ABM domain-containing protein</fullName>
    </recommendedName>
</protein>
<reference evidence="1" key="3">
    <citation type="submission" date="2010-09" db="EMBL/GenBank/DDBJ databases">
        <title>Annotation of Gaeumannomyces graminis var. tritici R3-111a-1.</title>
        <authorList>
            <consortium name="The Broad Institute Genome Sequencing Platform"/>
            <person name="Ma L.-J."/>
            <person name="Dead R."/>
            <person name="Young S.K."/>
            <person name="Zeng Q."/>
            <person name="Gargeya S."/>
            <person name="Fitzgerald M."/>
            <person name="Haas B."/>
            <person name="Abouelleil A."/>
            <person name="Alvarado L."/>
            <person name="Arachchi H.M."/>
            <person name="Berlin A."/>
            <person name="Brown A."/>
            <person name="Chapman S.B."/>
            <person name="Chen Z."/>
            <person name="Dunbar C."/>
            <person name="Freedman E."/>
            <person name="Gearin G."/>
            <person name="Gellesch M."/>
            <person name="Goldberg J."/>
            <person name="Griggs A."/>
            <person name="Gujja S."/>
            <person name="Heiman D."/>
            <person name="Howarth C."/>
            <person name="Larson L."/>
            <person name="Lui A."/>
            <person name="MacDonald P.J.P."/>
            <person name="Mehta T."/>
            <person name="Montmayeur A."/>
            <person name="Murphy C."/>
            <person name="Neiman D."/>
            <person name="Pearson M."/>
            <person name="Priest M."/>
            <person name="Roberts A."/>
            <person name="Saif S."/>
            <person name="Shea T."/>
            <person name="Shenoy N."/>
            <person name="Sisk P."/>
            <person name="Stolte C."/>
            <person name="Sykes S."/>
            <person name="Yandava C."/>
            <person name="Wortman J."/>
            <person name="Nusbaum C."/>
            <person name="Birren B."/>
        </authorList>
    </citation>
    <scope>NUCLEOTIDE SEQUENCE</scope>
    <source>
        <strain evidence="1">R3-111a-1</strain>
    </source>
</reference>
<gene>
    <name evidence="2" type="primary">20349324</name>
    <name evidence="1" type="ORF">GGTG_08866</name>
</gene>
<keyword evidence="3" id="KW-1185">Reference proteome</keyword>
<dbReference type="HOGENOM" id="CLU_062848_1_0_1"/>
<reference evidence="2" key="4">
    <citation type="journal article" date="2015" name="G3 (Bethesda)">
        <title>Genome sequences of three phytopathogenic species of the Magnaporthaceae family of fungi.</title>
        <authorList>
            <person name="Okagaki L.H."/>
            <person name="Nunes C.C."/>
            <person name="Sailsbery J."/>
            <person name="Clay B."/>
            <person name="Brown D."/>
            <person name="John T."/>
            <person name="Oh Y."/>
            <person name="Young N."/>
            <person name="Fitzgerald M."/>
            <person name="Haas B.J."/>
            <person name="Zeng Q."/>
            <person name="Young S."/>
            <person name="Adiconis X."/>
            <person name="Fan L."/>
            <person name="Levin J.Z."/>
            <person name="Mitchell T.K."/>
            <person name="Okubara P.A."/>
            <person name="Farman M.L."/>
            <person name="Kohn L.M."/>
            <person name="Birren B."/>
            <person name="Ma L.-J."/>
            <person name="Dean R.A."/>
        </authorList>
    </citation>
    <scope>NUCLEOTIDE SEQUENCE</scope>
    <source>
        <strain evidence="2">R3-111a-1</strain>
    </source>
</reference>
<dbReference type="PANTHER" id="PTHR42052">
    <property type="entry name" value="ABM DOMAIN-CONTAINING PROTEIN"/>
    <property type="match status" value="1"/>
</dbReference>
<sequence>MSACETAHRWPCPLLEHTCNMAITELALLRLSGKETLATMRPFLQRIKDVTEAWTRRPGTVRYFQQADDARAIYLVGQWTSLSEHMDGFIPSAGNQALLQEGAGRFAIEAFLHFEAVMPRGDLGTGVCVVRNFCKLGAREAGSGQAMEKAAELISGHTSPVAGWRVDVPEHEAMEEFVICGWPADGTDHLRRYHDAVEGWVDRIEAKHAIEIRV</sequence>
<dbReference type="EMBL" id="GL385398">
    <property type="protein sequence ID" value="EJT75028.1"/>
    <property type="molecule type" value="Genomic_DNA"/>
</dbReference>
<evidence type="ECO:0000313" key="2">
    <source>
        <dbReference type="EnsemblFungi" id="EJT75028"/>
    </source>
</evidence>
<reference evidence="1" key="2">
    <citation type="submission" date="2010-07" db="EMBL/GenBank/DDBJ databases">
        <authorList>
            <consortium name="The Broad Institute Genome Sequencing Platform"/>
            <consortium name="Broad Institute Genome Sequencing Center for Infectious Disease"/>
            <person name="Ma L.-J."/>
            <person name="Dead R."/>
            <person name="Young S."/>
            <person name="Zeng Q."/>
            <person name="Koehrsen M."/>
            <person name="Alvarado L."/>
            <person name="Berlin A."/>
            <person name="Chapman S.B."/>
            <person name="Chen Z."/>
            <person name="Freedman E."/>
            <person name="Gellesch M."/>
            <person name="Goldberg J."/>
            <person name="Griggs A."/>
            <person name="Gujja S."/>
            <person name="Heilman E.R."/>
            <person name="Heiman D."/>
            <person name="Hepburn T."/>
            <person name="Howarth C."/>
            <person name="Jen D."/>
            <person name="Larson L."/>
            <person name="Mehta T."/>
            <person name="Neiman D."/>
            <person name="Pearson M."/>
            <person name="Roberts A."/>
            <person name="Saif S."/>
            <person name="Shea T."/>
            <person name="Shenoy N."/>
            <person name="Sisk P."/>
            <person name="Stolte C."/>
            <person name="Sykes S."/>
            <person name="Walk T."/>
            <person name="White J."/>
            <person name="Yandava C."/>
            <person name="Haas B."/>
            <person name="Nusbaum C."/>
            <person name="Birren B."/>
        </authorList>
    </citation>
    <scope>NUCLEOTIDE SEQUENCE</scope>
    <source>
        <strain evidence="1">R3-111a-1</strain>
    </source>
</reference>
<dbReference type="GeneID" id="20349324"/>